<proteinExistence type="predicted"/>
<dbReference type="Proteomes" id="UP000679126">
    <property type="component" value="Unassembled WGS sequence"/>
</dbReference>
<evidence type="ECO:0000256" key="1">
    <source>
        <dbReference type="SAM" id="Phobius"/>
    </source>
</evidence>
<accession>A0ABS3YIZ8</accession>
<feature type="transmembrane region" description="Helical" evidence="1">
    <location>
        <begin position="94"/>
        <end position="113"/>
    </location>
</feature>
<keyword evidence="1" id="KW-0812">Transmembrane</keyword>
<organism evidence="2 3">
    <name type="scientific">Chitinophaga chungangae</name>
    <dbReference type="NCBI Taxonomy" id="2821488"/>
    <lineage>
        <taxon>Bacteria</taxon>
        <taxon>Pseudomonadati</taxon>
        <taxon>Bacteroidota</taxon>
        <taxon>Chitinophagia</taxon>
        <taxon>Chitinophagales</taxon>
        <taxon>Chitinophagaceae</taxon>
        <taxon>Chitinophaga</taxon>
    </lineage>
</organism>
<reference evidence="3" key="1">
    <citation type="submission" date="2021-03" db="EMBL/GenBank/DDBJ databases">
        <title>Assistant Professor.</title>
        <authorList>
            <person name="Huq M.A."/>
        </authorList>
    </citation>
    <scope>NUCLEOTIDE SEQUENCE [LARGE SCALE GENOMIC DNA]</scope>
    <source>
        <strain evidence="3">MAH-28</strain>
    </source>
</reference>
<evidence type="ECO:0000313" key="3">
    <source>
        <dbReference type="Proteomes" id="UP000679126"/>
    </source>
</evidence>
<name>A0ABS3YIZ8_9BACT</name>
<gene>
    <name evidence="2" type="ORF">J7I43_20740</name>
</gene>
<sequence length="189" mass="21381">MDEVFVNIMSKDLHEIREDMGRQSGVLADIKAALIKVDALDRTANSLLKSLETSSRDVGQLSQDIRGVRGLVAQLRHDLAKPLQQEHHHHFPKILWATVALLIGFSLAVGGWFQSSRAGKEYRDADTKIRMLQLMTGEFDGKALRKVDSLVRLDPAGLRDSIVQVEQAREAYWRTLEEAHRLKRKGFGR</sequence>
<keyword evidence="1" id="KW-1133">Transmembrane helix</keyword>
<dbReference type="EMBL" id="JAGHKP010000004">
    <property type="protein sequence ID" value="MBO9154666.1"/>
    <property type="molecule type" value="Genomic_DNA"/>
</dbReference>
<comment type="caution">
    <text evidence="2">The sequence shown here is derived from an EMBL/GenBank/DDBJ whole genome shotgun (WGS) entry which is preliminary data.</text>
</comment>
<protein>
    <submittedName>
        <fullName evidence="2">Uncharacterized protein</fullName>
    </submittedName>
</protein>
<keyword evidence="1" id="KW-0472">Membrane</keyword>
<dbReference type="RefSeq" id="WP_209147781.1">
    <property type="nucleotide sequence ID" value="NZ_JAGHKP010000004.1"/>
</dbReference>
<evidence type="ECO:0000313" key="2">
    <source>
        <dbReference type="EMBL" id="MBO9154666.1"/>
    </source>
</evidence>
<keyword evidence="3" id="KW-1185">Reference proteome</keyword>